<dbReference type="InterPro" id="IPR002563">
    <property type="entry name" value="Flavin_Rdtase-like_dom"/>
</dbReference>
<dbReference type="EMBL" id="BAAANH010000003">
    <property type="protein sequence ID" value="GAA1759804.1"/>
    <property type="molecule type" value="Genomic_DNA"/>
</dbReference>
<evidence type="ECO:0000313" key="5">
    <source>
        <dbReference type="Proteomes" id="UP001500506"/>
    </source>
</evidence>
<gene>
    <name evidence="4" type="ORF">GCM10009747_18570</name>
</gene>
<proteinExistence type="inferred from homology"/>
<name>A0ABN2KML7_9MICO</name>
<comment type="caution">
    <text evidence="4">The sequence shown here is derived from an EMBL/GenBank/DDBJ whole genome shotgun (WGS) entry which is preliminary data.</text>
</comment>
<dbReference type="PANTHER" id="PTHR30466:SF11">
    <property type="entry name" value="FLAVIN-DEPENDENT MONOOXYGENASE, REDUCTASE SUBUNIT HSAB"/>
    <property type="match status" value="1"/>
</dbReference>
<dbReference type="InterPro" id="IPR050268">
    <property type="entry name" value="NADH-dep_flavin_reductase"/>
</dbReference>
<feature type="domain" description="Flavin reductase like" evidence="3">
    <location>
        <begin position="35"/>
        <end position="180"/>
    </location>
</feature>
<accession>A0ABN2KML7</accession>
<dbReference type="Pfam" id="PF01613">
    <property type="entry name" value="Flavin_Reduct"/>
    <property type="match status" value="1"/>
</dbReference>
<dbReference type="Proteomes" id="UP001500506">
    <property type="component" value="Unassembled WGS sequence"/>
</dbReference>
<organism evidence="4 5">
    <name type="scientific">Agromyces humatus</name>
    <dbReference type="NCBI Taxonomy" id="279573"/>
    <lineage>
        <taxon>Bacteria</taxon>
        <taxon>Bacillati</taxon>
        <taxon>Actinomycetota</taxon>
        <taxon>Actinomycetes</taxon>
        <taxon>Micrococcales</taxon>
        <taxon>Microbacteriaceae</taxon>
        <taxon>Agromyces</taxon>
    </lineage>
</organism>
<protein>
    <submittedName>
        <fullName evidence="4">Flavin reductase family protein</fullName>
    </submittedName>
</protein>
<evidence type="ECO:0000313" key="4">
    <source>
        <dbReference type="EMBL" id="GAA1759804.1"/>
    </source>
</evidence>
<evidence type="ECO:0000256" key="2">
    <source>
        <dbReference type="ARBA" id="ARBA00023002"/>
    </source>
</evidence>
<dbReference type="PANTHER" id="PTHR30466">
    <property type="entry name" value="FLAVIN REDUCTASE"/>
    <property type="match status" value="1"/>
</dbReference>
<dbReference type="Gene3D" id="2.30.110.10">
    <property type="entry name" value="Electron Transport, Fmn-binding Protein, Chain A"/>
    <property type="match status" value="1"/>
</dbReference>
<evidence type="ECO:0000256" key="1">
    <source>
        <dbReference type="ARBA" id="ARBA00008898"/>
    </source>
</evidence>
<reference evidence="5" key="1">
    <citation type="journal article" date="2019" name="Int. J. Syst. Evol. Microbiol.">
        <title>The Global Catalogue of Microorganisms (GCM) 10K type strain sequencing project: providing services to taxonomists for standard genome sequencing and annotation.</title>
        <authorList>
            <consortium name="The Broad Institute Genomics Platform"/>
            <consortium name="The Broad Institute Genome Sequencing Center for Infectious Disease"/>
            <person name="Wu L."/>
            <person name="Ma J."/>
        </authorList>
    </citation>
    <scope>NUCLEOTIDE SEQUENCE [LARGE SCALE GENOMIC DNA]</scope>
    <source>
        <strain evidence="5">JCM 14319</strain>
    </source>
</reference>
<dbReference type="SUPFAM" id="SSF50475">
    <property type="entry name" value="FMN-binding split barrel"/>
    <property type="match status" value="1"/>
</dbReference>
<keyword evidence="5" id="KW-1185">Reference proteome</keyword>
<comment type="similarity">
    <text evidence="1">Belongs to the non-flavoprotein flavin reductase family.</text>
</comment>
<evidence type="ECO:0000259" key="3">
    <source>
        <dbReference type="SMART" id="SM00903"/>
    </source>
</evidence>
<keyword evidence="2" id="KW-0560">Oxidoreductase</keyword>
<dbReference type="SMART" id="SM00903">
    <property type="entry name" value="Flavin_Reduct"/>
    <property type="match status" value="1"/>
</dbReference>
<dbReference type="InterPro" id="IPR012349">
    <property type="entry name" value="Split_barrel_FMN-bd"/>
</dbReference>
<sequence length="197" mass="21069">MRYINHMREQREGADMVHTAERPAAANPRFFRDVLAHNPTGVALVTAMQPDGTPVGMIVGTFVSVSLDPPLVAFLPGKSSTSWPKIREAGSFAVNVLSSEQSGLCRSFSKASAQDKFAGIEWSRSERGNPILDGCVAWVDCTVTTTHEAGDHEIVVGLVHDLAIERPAAPLVFFRGGFGEYADVAAASATTVERKAG</sequence>